<evidence type="ECO:0000313" key="2">
    <source>
        <dbReference type="EMBL" id="KAL1400542.1"/>
    </source>
</evidence>
<feature type="signal peptide" evidence="1">
    <location>
        <begin position="1"/>
        <end position="23"/>
    </location>
</feature>
<name>A0ABD1DLC0_CULPP</name>
<reference evidence="2 3" key="1">
    <citation type="submission" date="2024-05" db="EMBL/GenBank/DDBJ databases">
        <title>Culex pipiens pipiens assembly and annotation.</title>
        <authorList>
            <person name="Alout H."/>
            <person name="Durand T."/>
        </authorList>
    </citation>
    <scope>NUCLEOTIDE SEQUENCE [LARGE SCALE GENOMIC DNA]</scope>
    <source>
        <strain evidence="2">HA-2024</strain>
        <tissue evidence="2">Whole body</tissue>
    </source>
</reference>
<dbReference type="AlphaFoldDB" id="A0ABD1DLC0"/>
<comment type="caution">
    <text evidence="2">The sequence shown here is derived from an EMBL/GenBank/DDBJ whole genome shotgun (WGS) entry which is preliminary data.</text>
</comment>
<keyword evidence="1" id="KW-0732">Signal</keyword>
<evidence type="ECO:0000313" key="3">
    <source>
        <dbReference type="Proteomes" id="UP001562425"/>
    </source>
</evidence>
<evidence type="ECO:0000256" key="1">
    <source>
        <dbReference type="SAM" id="SignalP"/>
    </source>
</evidence>
<proteinExistence type="predicted"/>
<feature type="chain" id="PRO_5044750202" evidence="1">
    <location>
        <begin position="24"/>
        <end position="508"/>
    </location>
</feature>
<sequence length="508" mass="57744">MSPRWCYVLVAVVLVWPPPAVTAKSRNRVQKWQQRTWRSRFGAGPKSDWKFEGEGKGDHRKENLVVGARFGAGLSQDELDLLADRPVPNGYSNFHYRFDDLRRSHRRKTKHSNRVKRFAVDSDEEPVQFQDDLLENAPFVFGDNYPQDQQQGLSNDLVDLDFVRDEDEELGTADIDFMPMQPPAGHSQKLMTVDEDDPFPHANPKNNINRKNATEKVQYTLIIHHGQHPPLVAELGDNGVAVMSPRWCYVLVAVVLVWPPPAVTAKSRNRVQKWQQRTWRSRFGAGPKSDWKFEGEGKGDHRKENLVVGARFGAGLSQDELDLLADRPVPNGYSNFHYRFDDLRRSHRRKTKHSNRVKRFAVDSDEEPVQFQDDLLENAPFVFGDNYPQDQQQGLSNDLVDLDFVRDEDEELGTADIDFMPMQPPAGHSQKLMTVDEDDPFPHASPKNNINRKNATEKVQYTLIIHHGQHPPLVAELGDNGVAGQNLGTPLLVLLVVVLVAASQRLVV</sequence>
<dbReference type="Proteomes" id="UP001562425">
    <property type="component" value="Unassembled WGS sequence"/>
</dbReference>
<accession>A0ABD1DLC0</accession>
<keyword evidence="3" id="KW-1185">Reference proteome</keyword>
<dbReference type="EMBL" id="JBEHCU010005211">
    <property type="protein sequence ID" value="KAL1400542.1"/>
    <property type="molecule type" value="Genomic_DNA"/>
</dbReference>
<gene>
    <name evidence="2" type="ORF">pipiens_007342</name>
</gene>
<protein>
    <submittedName>
        <fullName evidence="2">Uncharacterized protein</fullName>
    </submittedName>
</protein>
<organism evidence="2 3">
    <name type="scientific">Culex pipiens pipiens</name>
    <name type="common">Northern house mosquito</name>
    <dbReference type="NCBI Taxonomy" id="38569"/>
    <lineage>
        <taxon>Eukaryota</taxon>
        <taxon>Metazoa</taxon>
        <taxon>Ecdysozoa</taxon>
        <taxon>Arthropoda</taxon>
        <taxon>Hexapoda</taxon>
        <taxon>Insecta</taxon>
        <taxon>Pterygota</taxon>
        <taxon>Neoptera</taxon>
        <taxon>Endopterygota</taxon>
        <taxon>Diptera</taxon>
        <taxon>Nematocera</taxon>
        <taxon>Culicoidea</taxon>
        <taxon>Culicidae</taxon>
        <taxon>Culicinae</taxon>
        <taxon>Culicini</taxon>
        <taxon>Culex</taxon>
        <taxon>Culex</taxon>
    </lineage>
</organism>